<dbReference type="Pfam" id="PF13855">
    <property type="entry name" value="LRR_8"/>
    <property type="match status" value="1"/>
</dbReference>
<evidence type="ECO:0000259" key="6">
    <source>
        <dbReference type="Pfam" id="PF23598"/>
    </source>
</evidence>
<evidence type="ECO:0000256" key="4">
    <source>
        <dbReference type="SAM" id="Coils"/>
    </source>
</evidence>
<keyword evidence="1" id="KW-0433">Leucine-rich repeat</keyword>
<dbReference type="SMART" id="SM00369">
    <property type="entry name" value="LRR_TYP"/>
    <property type="match status" value="8"/>
</dbReference>
<dbReference type="Gene3D" id="1.20.930.20">
    <property type="entry name" value="Adaptor protein Cbl, N-terminal domain"/>
    <property type="match status" value="1"/>
</dbReference>
<comment type="caution">
    <text evidence="7">The sequence shown here is derived from an EMBL/GenBank/DDBJ whole genome shotgun (WGS) entry which is preliminary data.</text>
</comment>
<proteinExistence type="predicted"/>
<feature type="domain" description="Disease resistance R13L4/SHOC-2-like LRR" evidence="6">
    <location>
        <begin position="248"/>
        <end position="410"/>
    </location>
</feature>
<dbReference type="Pfam" id="PF00560">
    <property type="entry name" value="LRR_1"/>
    <property type="match status" value="1"/>
</dbReference>
<sequence>IPLPGLANVVELANKCYERYLQVHSNNKNIDKLFDRLKTLLKTIALKSNDESISEAVNECIQSLLTVLYQIQSFIEGFRDMNYSQKYFEADLIKSKCEEFQELIDRQLSDFGVMTGDWNAAENAKKSLLHQEHQLEHQREQLEINVKQAEHMSTILFEVMTGLNNFDENLSVEEKKKRHLQMEESVKIQKLEIEKLKQSILVNEPELIREFYNSYPTKSYELKNNISLSMGRVQKLDWSKQGLPGSISPKFGLFKSLTILDLSNNELDGKIPESLGLLKTLTGLNLSNNNLEGKIPTSLSSLEFLLVLDLSENKLTGEIPESFCKLLDLTGLFLSDNRLVGEIPSSLCQLKNLQNIDLSYNHFIGSVEFLVNMPRLTDLDLRSNWLGKKADGELLPFPENLFELKNLSVLIISNNRFSGYLPRSLENARNLTVLDVSENDLSGYLPSFENLRNLVELDLSSTHFEGRIHGLNTSKLQVFDVVGTNIVVDTNQFDPNNMSYLDLFENFDFEKSKISFKENHSSVINNNKNVMERFDSNDPPMFQQEHSHRVKGKSKFSFFSDSFSACKTTNEQDFGRRPPLTVVTSVAAVAAVGATAAISTALHTVDYLNPKPVQVVELNEEERFKAFCVEKFNTKGPYLYSSSNFVEFEDGKVTKINWYRKHISGKIPVEIASLQNLVELDLSQNNFKKEIPELSMLINLRILNLAQNRLESIPNSIACLQNLEKLDLEHNRLDGDIEVLSKLKKLYFLDISNNKLDGSISHDLPPNLVTLDLGFNELQGEIPESISKLSKLKYLYVKTSKKIID</sequence>
<evidence type="ECO:0000259" key="5">
    <source>
        <dbReference type="Pfam" id="PF22215"/>
    </source>
</evidence>
<feature type="domain" description="Mixed lineage kinase" evidence="5">
    <location>
        <begin position="7"/>
        <end position="102"/>
    </location>
</feature>
<dbReference type="PANTHER" id="PTHR48065:SF75">
    <property type="entry name" value="LEUCINE-RICH REPEAT-CONTAINING N-TERMINAL PLANT-TYPE DOMAIN-CONTAINING PROTEIN"/>
    <property type="match status" value="1"/>
</dbReference>
<evidence type="ECO:0000313" key="8">
    <source>
        <dbReference type="Proteomes" id="UP001211065"/>
    </source>
</evidence>
<dbReference type="InterPro" id="IPR054000">
    <property type="entry name" value="MLKL_N"/>
</dbReference>
<protein>
    <submittedName>
        <fullName evidence="7">Uncharacterized protein</fullName>
    </submittedName>
</protein>
<accession>A0AAD5TX28</accession>
<dbReference type="PANTHER" id="PTHR48065">
    <property type="entry name" value="OS10G0469600 PROTEIN"/>
    <property type="match status" value="1"/>
</dbReference>
<dbReference type="SMART" id="SM00365">
    <property type="entry name" value="LRR_SD22"/>
    <property type="match status" value="9"/>
</dbReference>
<dbReference type="InterPro" id="IPR036537">
    <property type="entry name" value="Adaptor_Cbl_N_dom_sf"/>
</dbReference>
<evidence type="ECO:0000313" key="7">
    <source>
        <dbReference type="EMBL" id="KAJ3204501.1"/>
    </source>
</evidence>
<feature type="non-terminal residue" evidence="7">
    <location>
        <position position="805"/>
    </location>
</feature>
<keyword evidence="3" id="KW-0472">Membrane</keyword>
<keyword evidence="4" id="KW-0175">Coiled coil</keyword>
<dbReference type="FunFam" id="3.80.10.10:FF:000041">
    <property type="entry name" value="LRR receptor-like serine/threonine-protein kinase ERECTA"/>
    <property type="match status" value="1"/>
</dbReference>
<dbReference type="PRINTS" id="PR00019">
    <property type="entry name" value="LEURICHRPT"/>
</dbReference>
<gene>
    <name evidence="7" type="ORF">HK099_001108</name>
</gene>
<dbReference type="AlphaFoldDB" id="A0AAD5TX28"/>
<reference evidence="7" key="1">
    <citation type="submission" date="2020-05" db="EMBL/GenBank/DDBJ databases">
        <title>Phylogenomic resolution of chytrid fungi.</title>
        <authorList>
            <person name="Stajich J.E."/>
            <person name="Amses K."/>
            <person name="Simmons R."/>
            <person name="Seto K."/>
            <person name="Myers J."/>
            <person name="Bonds A."/>
            <person name="Quandt C.A."/>
            <person name="Barry K."/>
            <person name="Liu P."/>
            <person name="Grigoriev I."/>
            <person name="Longcore J.E."/>
            <person name="James T.Y."/>
        </authorList>
    </citation>
    <scope>NUCLEOTIDE SEQUENCE</scope>
    <source>
        <strain evidence="7">JEL0476</strain>
    </source>
</reference>
<dbReference type="InterPro" id="IPR059179">
    <property type="entry name" value="MLKL-like_MCAfunc"/>
</dbReference>
<dbReference type="InterPro" id="IPR032675">
    <property type="entry name" value="LRR_dom_sf"/>
</dbReference>
<dbReference type="PROSITE" id="PS51450">
    <property type="entry name" value="LRR"/>
    <property type="match status" value="4"/>
</dbReference>
<dbReference type="InterPro" id="IPR055414">
    <property type="entry name" value="LRR_R13L4/SHOC2-like"/>
</dbReference>
<dbReference type="SUPFAM" id="SSF52058">
    <property type="entry name" value="L domain-like"/>
    <property type="match status" value="2"/>
</dbReference>
<name>A0AAD5TX28_9FUNG</name>
<dbReference type="Gene3D" id="3.80.10.10">
    <property type="entry name" value="Ribonuclease Inhibitor"/>
    <property type="match status" value="3"/>
</dbReference>
<evidence type="ECO:0000256" key="3">
    <source>
        <dbReference type="ARBA" id="ARBA00023136"/>
    </source>
</evidence>
<keyword evidence="8" id="KW-1185">Reference proteome</keyword>
<evidence type="ECO:0000256" key="2">
    <source>
        <dbReference type="ARBA" id="ARBA00022737"/>
    </source>
</evidence>
<dbReference type="InterPro" id="IPR001611">
    <property type="entry name" value="Leu-rich_rpt"/>
</dbReference>
<feature type="coiled-coil region" evidence="4">
    <location>
        <begin position="121"/>
        <end position="183"/>
    </location>
</feature>
<dbReference type="CDD" id="cd21037">
    <property type="entry name" value="MLKL_NTD"/>
    <property type="match status" value="1"/>
</dbReference>
<dbReference type="GO" id="GO:0007166">
    <property type="term" value="P:cell surface receptor signaling pathway"/>
    <property type="evidence" value="ECO:0007669"/>
    <property type="project" value="InterPro"/>
</dbReference>
<dbReference type="EMBL" id="JADGJW010001294">
    <property type="protein sequence ID" value="KAJ3204501.1"/>
    <property type="molecule type" value="Genomic_DNA"/>
</dbReference>
<organism evidence="7 8">
    <name type="scientific">Clydaea vesicula</name>
    <dbReference type="NCBI Taxonomy" id="447962"/>
    <lineage>
        <taxon>Eukaryota</taxon>
        <taxon>Fungi</taxon>
        <taxon>Fungi incertae sedis</taxon>
        <taxon>Chytridiomycota</taxon>
        <taxon>Chytridiomycota incertae sedis</taxon>
        <taxon>Chytridiomycetes</taxon>
        <taxon>Lobulomycetales</taxon>
        <taxon>Lobulomycetaceae</taxon>
        <taxon>Clydaea</taxon>
    </lineage>
</organism>
<dbReference type="InterPro" id="IPR003591">
    <property type="entry name" value="Leu-rich_rpt_typical-subtyp"/>
</dbReference>
<dbReference type="Pfam" id="PF22215">
    <property type="entry name" value="MLKL_N"/>
    <property type="match status" value="1"/>
</dbReference>
<keyword evidence="2" id="KW-0677">Repeat</keyword>
<evidence type="ECO:0000256" key="1">
    <source>
        <dbReference type="ARBA" id="ARBA00022614"/>
    </source>
</evidence>
<dbReference type="FunFam" id="3.80.10.10:FF:000095">
    <property type="entry name" value="LRR receptor-like serine/threonine-protein kinase GSO1"/>
    <property type="match status" value="1"/>
</dbReference>
<dbReference type="Proteomes" id="UP001211065">
    <property type="component" value="Unassembled WGS sequence"/>
</dbReference>
<dbReference type="Pfam" id="PF23598">
    <property type="entry name" value="LRR_14"/>
    <property type="match status" value="1"/>
</dbReference>